<keyword evidence="4" id="KW-0472">Membrane</keyword>
<evidence type="ECO:0000256" key="3">
    <source>
        <dbReference type="ARBA" id="ARBA00022989"/>
    </source>
</evidence>
<dbReference type="Proteomes" id="UP000467840">
    <property type="component" value="Chromosome 6"/>
</dbReference>
<evidence type="ECO:0000259" key="7">
    <source>
        <dbReference type="PROSITE" id="PS51775"/>
    </source>
</evidence>
<dbReference type="PROSITE" id="PS51775">
    <property type="entry name" value="GTD_BINDING"/>
    <property type="match status" value="1"/>
</dbReference>
<comment type="subcellular location">
    <subcellularLocation>
        <location evidence="1">Membrane</location>
    </subcellularLocation>
</comment>
<feature type="domain" description="GTD-binding" evidence="7">
    <location>
        <begin position="29"/>
        <end position="127"/>
    </location>
</feature>
<feature type="coiled-coil region" evidence="5">
    <location>
        <begin position="31"/>
        <end position="65"/>
    </location>
</feature>
<organism evidence="8 9">
    <name type="scientific">Hevea brasiliensis</name>
    <name type="common">Para rubber tree</name>
    <name type="synonym">Siphonia brasiliensis</name>
    <dbReference type="NCBI Taxonomy" id="3981"/>
    <lineage>
        <taxon>Eukaryota</taxon>
        <taxon>Viridiplantae</taxon>
        <taxon>Streptophyta</taxon>
        <taxon>Embryophyta</taxon>
        <taxon>Tracheophyta</taxon>
        <taxon>Spermatophyta</taxon>
        <taxon>Magnoliopsida</taxon>
        <taxon>eudicotyledons</taxon>
        <taxon>Gunneridae</taxon>
        <taxon>Pentapetalae</taxon>
        <taxon>rosids</taxon>
        <taxon>fabids</taxon>
        <taxon>Malpighiales</taxon>
        <taxon>Euphorbiaceae</taxon>
        <taxon>Crotonoideae</taxon>
        <taxon>Micrandreae</taxon>
        <taxon>Hevea</taxon>
    </lineage>
</organism>
<accession>A0A6A6MUX7</accession>
<dbReference type="InterPro" id="IPR007656">
    <property type="entry name" value="GTD-bd"/>
</dbReference>
<evidence type="ECO:0000313" key="9">
    <source>
        <dbReference type="Proteomes" id="UP000467840"/>
    </source>
</evidence>
<comment type="caution">
    <text evidence="8">The sequence shown here is derived from an EMBL/GenBank/DDBJ whole genome shotgun (WGS) entry which is preliminary data.</text>
</comment>
<dbReference type="Pfam" id="PF04576">
    <property type="entry name" value="Zein-binding"/>
    <property type="match status" value="1"/>
</dbReference>
<evidence type="ECO:0000256" key="4">
    <source>
        <dbReference type="ARBA" id="ARBA00023136"/>
    </source>
</evidence>
<dbReference type="GO" id="GO:0016020">
    <property type="term" value="C:membrane"/>
    <property type="evidence" value="ECO:0007669"/>
    <property type="project" value="UniProtKB-SubCell"/>
</dbReference>
<feature type="coiled-coil region" evidence="5">
    <location>
        <begin position="407"/>
        <end position="459"/>
    </location>
</feature>
<dbReference type="AlphaFoldDB" id="A0A6A6MUX7"/>
<feature type="signal peptide" evidence="6">
    <location>
        <begin position="1"/>
        <end position="19"/>
    </location>
</feature>
<proteinExistence type="predicted"/>
<keyword evidence="3" id="KW-1133">Transmembrane helix</keyword>
<keyword evidence="9" id="KW-1185">Reference proteome</keyword>
<sequence>MSCTGRNLAVLHLISSAMAESSTSVMFETDITALEEALYAQRQLLQKLNAELDVEREAAASAASEALSMILRLQGEKASLKMEAIQYKRMAEEKMCHAQEALTIFEDLIYQREMEIASLEFQVQAYRYRLLSMGCNDLGVYEIKFPENLLMQRNDNLLGEKGVNSNVKRLNSVPQAMMKDPNHKKSAIERKMYVTPVSDSIASTVEENMSQEIDDAEKKLGNCATLDLNLYWEQIKKLDERVKEISDSKESGRNKSTLWKGGTWSPSLFSQVSIGTSIDVVTEENTNISDQENSQAKEATDYPACSSSVQDIFEVPQTIESQKPCEPWKKEFCKLTLDVGNRHAKQDSVAEDALDSPNKHETDRVKAILLPANHERKLPKPRNVLSLSRCVSPVFQAVNLGNSPPDYQQLSWRIDRLERARNNARQEITSGGEEELNLLKEIREQLKSIESEMKSWRAKKSLVPNEPSLDLLQQVS</sequence>
<evidence type="ECO:0000256" key="5">
    <source>
        <dbReference type="SAM" id="Coils"/>
    </source>
</evidence>
<feature type="chain" id="PRO_5025549128" description="GTD-binding domain-containing protein" evidence="6">
    <location>
        <begin position="20"/>
        <end position="476"/>
    </location>
</feature>
<reference evidence="8 9" key="1">
    <citation type="journal article" date="2020" name="Mol. Plant">
        <title>The Chromosome-Based Rubber Tree Genome Provides New Insights into Spurge Genome Evolution and Rubber Biosynthesis.</title>
        <authorList>
            <person name="Liu J."/>
            <person name="Shi C."/>
            <person name="Shi C.C."/>
            <person name="Li W."/>
            <person name="Zhang Q.J."/>
            <person name="Zhang Y."/>
            <person name="Li K."/>
            <person name="Lu H.F."/>
            <person name="Shi C."/>
            <person name="Zhu S.T."/>
            <person name="Xiao Z.Y."/>
            <person name="Nan H."/>
            <person name="Yue Y."/>
            <person name="Zhu X.G."/>
            <person name="Wu Y."/>
            <person name="Hong X.N."/>
            <person name="Fan G.Y."/>
            <person name="Tong Y."/>
            <person name="Zhang D."/>
            <person name="Mao C.L."/>
            <person name="Liu Y.L."/>
            <person name="Hao S.J."/>
            <person name="Liu W.Q."/>
            <person name="Lv M.Q."/>
            <person name="Zhang H.B."/>
            <person name="Liu Y."/>
            <person name="Hu-Tang G.R."/>
            <person name="Wang J.P."/>
            <person name="Wang J.H."/>
            <person name="Sun Y.H."/>
            <person name="Ni S.B."/>
            <person name="Chen W.B."/>
            <person name="Zhang X.C."/>
            <person name="Jiao Y.N."/>
            <person name="Eichler E.E."/>
            <person name="Li G.H."/>
            <person name="Liu X."/>
            <person name="Gao L.Z."/>
        </authorList>
    </citation>
    <scope>NUCLEOTIDE SEQUENCE [LARGE SCALE GENOMIC DNA]</scope>
    <source>
        <strain evidence="9">cv. GT1</strain>
        <tissue evidence="8">Leaf</tissue>
    </source>
</reference>
<keyword evidence="2" id="KW-0812">Transmembrane</keyword>
<dbReference type="EMBL" id="JAAGAX010000004">
    <property type="protein sequence ID" value="KAF2316984.1"/>
    <property type="molecule type" value="Genomic_DNA"/>
</dbReference>
<protein>
    <recommendedName>
        <fullName evidence="7">GTD-binding domain-containing protein</fullName>
    </recommendedName>
</protein>
<keyword evidence="6" id="KW-0732">Signal</keyword>
<dbReference type="PANTHER" id="PTHR31422:SF1">
    <property type="entry name" value="GTD-BINDING DOMAIN-CONTAINING PROTEIN"/>
    <property type="match status" value="1"/>
</dbReference>
<gene>
    <name evidence="8" type="ORF">GH714_009738</name>
</gene>
<evidence type="ECO:0000256" key="6">
    <source>
        <dbReference type="SAM" id="SignalP"/>
    </source>
</evidence>
<dbReference type="GO" id="GO:0080115">
    <property type="term" value="F:myosin XI tail binding"/>
    <property type="evidence" value="ECO:0007669"/>
    <property type="project" value="UniProtKB-ARBA"/>
</dbReference>
<evidence type="ECO:0000256" key="2">
    <source>
        <dbReference type="ARBA" id="ARBA00022692"/>
    </source>
</evidence>
<keyword evidence="5" id="KW-0175">Coiled coil</keyword>
<evidence type="ECO:0000313" key="8">
    <source>
        <dbReference type="EMBL" id="KAF2316984.1"/>
    </source>
</evidence>
<dbReference type="PANTHER" id="PTHR31422">
    <property type="entry name" value="BNAANNG28530D PROTEIN"/>
    <property type="match status" value="1"/>
</dbReference>
<evidence type="ECO:0000256" key="1">
    <source>
        <dbReference type="ARBA" id="ARBA00004370"/>
    </source>
</evidence>
<name>A0A6A6MUX7_HEVBR</name>